<comment type="caution">
    <text evidence="2">The sequence shown here is derived from an EMBL/GenBank/DDBJ whole genome shotgun (WGS) entry which is preliminary data.</text>
</comment>
<sequence>MPRGSRPSKPSFPPQTLVIDNGAYNIKAGFATEHANPSQCRITPNCIARARDRRVWIGSQLEGCRDFGEMAFRRPVEKGYVANWEGEKAVWEHEFFGDDAKLKCDPSNINLILTEAPNSPAALQANCDQMVFEEFEFASYLRILGPSLNAYNNIPSLFSDSVSPSQFPPTEYLLLVDSGYSHTTITPLHKGRPFHSAIRRLSVGGKFLTNYLKELISLRHLNFMDETHLVNEIKEDVCFVSSQFPTDLERVWTRTNKPVDTSIVVDYILPDYTDRQRGYARPHDPSAAAKAKRLGMSGGPKEDILPLGNERFAVPELLFNPLDIGLQEPGIPEAILQSLQQLPEGLWPAMLANIVVVGGNSLIPGFMERLEAELRSIMPGEWPLRVRRPDDPITYTWLGGVKLAQNAELLKGLAVTREDYLENGSNWLARKFSSG</sequence>
<dbReference type="Gene3D" id="2.30.36.70">
    <property type="entry name" value="Actin, Chain A, domain 2"/>
    <property type="match status" value="1"/>
</dbReference>
<protein>
    <submittedName>
        <fullName evidence="2">Actin family</fullName>
    </submittedName>
</protein>
<reference evidence="2 3" key="1">
    <citation type="submission" date="2024-04" db="EMBL/GenBank/DDBJ databases">
        <title>Phyllosticta paracitricarpa is synonymous to the EU quarantine fungus P. citricarpa based on phylogenomic analyses.</title>
        <authorList>
            <consortium name="Lawrence Berkeley National Laboratory"/>
            <person name="Van Ingen-Buijs V.A."/>
            <person name="Van Westerhoven A.C."/>
            <person name="Haridas S."/>
            <person name="Skiadas P."/>
            <person name="Martin F."/>
            <person name="Groenewald J.Z."/>
            <person name="Crous P.W."/>
            <person name="Seidl M.F."/>
        </authorList>
    </citation>
    <scope>NUCLEOTIDE SEQUENCE [LARGE SCALE GENOMIC DNA]</scope>
    <source>
        <strain evidence="2 3">CBS 123371</strain>
    </source>
</reference>
<comment type="similarity">
    <text evidence="1">Belongs to the actin family.</text>
</comment>
<evidence type="ECO:0000256" key="1">
    <source>
        <dbReference type="RuleBase" id="RU000487"/>
    </source>
</evidence>
<evidence type="ECO:0000313" key="3">
    <source>
        <dbReference type="Proteomes" id="UP001363622"/>
    </source>
</evidence>
<dbReference type="InterPro" id="IPR043129">
    <property type="entry name" value="ATPase_NBD"/>
</dbReference>
<evidence type="ECO:0000313" key="2">
    <source>
        <dbReference type="EMBL" id="KAK7524546.1"/>
    </source>
</evidence>
<dbReference type="CDD" id="cd10210">
    <property type="entry name" value="ASKHA_NBD_Arp6"/>
    <property type="match status" value="1"/>
</dbReference>
<dbReference type="PANTHER" id="PTHR11937">
    <property type="entry name" value="ACTIN"/>
    <property type="match status" value="1"/>
</dbReference>
<dbReference type="EMBL" id="JBBPHU010000001">
    <property type="protein sequence ID" value="KAK7524546.1"/>
    <property type="molecule type" value="Genomic_DNA"/>
</dbReference>
<dbReference type="SUPFAM" id="SSF53067">
    <property type="entry name" value="Actin-like ATPase domain"/>
    <property type="match status" value="2"/>
</dbReference>
<dbReference type="Gene3D" id="3.90.640.10">
    <property type="entry name" value="Actin, Chain A, domain 4"/>
    <property type="match status" value="1"/>
</dbReference>
<dbReference type="InterPro" id="IPR004000">
    <property type="entry name" value="Actin"/>
</dbReference>
<organism evidence="2 3">
    <name type="scientific">Phyllosticta citriasiana</name>
    <dbReference type="NCBI Taxonomy" id="595635"/>
    <lineage>
        <taxon>Eukaryota</taxon>
        <taxon>Fungi</taxon>
        <taxon>Dikarya</taxon>
        <taxon>Ascomycota</taxon>
        <taxon>Pezizomycotina</taxon>
        <taxon>Dothideomycetes</taxon>
        <taxon>Dothideomycetes incertae sedis</taxon>
        <taxon>Botryosphaeriales</taxon>
        <taxon>Phyllostictaceae</taxon>
        <taxon>Phyllosticta</taxon>
    </lineage>
</organism>
<dbReference type="SMART" id="SM00268">
    <property type="entry name" value="ACTIN"/>
    <property type="match status" value="1"/>
</dbReference>
<keyword evidence="3" id="KW-1185">Reference proteome</keyword>
<dbReference type="Pfam" id="PF00022">
    <property type="entry name" value="Actin"/>
    <property type="match status" value="1"/>
</dbReference>
<proteinExistence type="inferred from homology"/>
<dbReference type="Proteomes" id="UP001363622">
    <property type="component" value="Unassembled WGS sequence"/>
</dbReference>
<name>A0ABR1L4G1_9PEZI</name>
<dbReference type="Gene3D" id="3.30.420.40">
    <property type="match status" value="2"/>
</dbReference>
<accession>A0ABR1L4G1</accession>
<gene>
    <name evidence="2" type="ORF">IWZ03DRAFT_26691</name>
</gene>